<accession>A0A369B9X6</accession>
<keyword evidence="2" id="KW-1185">Reference proteome</keyword>
<comment type="caution">
    <text evidence="1">The sequence shown here is derived from an EMBL/GenBank/DDBJ whole genome shotgun (WGS) entry which is preliminary data.</text>
</comment>
<organism evidence="1 2">
    <name type="scientific">Anaerobacterium chartisolvens</name>
    <dbReference type="NCBI Taxonomy" id="1297424"/>
    <lineage>
        <taxon>Bacteria</taxon>
        <taxon>Bacillati</taxon>
        <taxon>Bacillota</taxon>
        <taxon>Clostridia</taxon>
        <taxon>Eubacteriales</taxon>
        <taxon>Oscillospiraceae</taxon>
        <taxon>Anaerobacterium</taxon>
    </lineage>
</organism>
<evidence type="ECO:0000313" key="2">
    <source>
        <dbReference type="Proteomes" id="UP000253034"/>
    </source>
</evidence>
<protein>
    <submittedName>
        <fullName evidence="1">Uncharacterized protein</fullName>
    </submittedName>
</protein>
<gene>
    <name evidence="1" type="ORF">DFR58_105103</name>
</gene>
<dbReference type="Proteomes" id="UP000253034">
    <property type="component" value="Unassembled WGS sequence"/>
</dbReference>
<evidence type="ECO:0000313" key="1">
    <source>
        <dbReference type="EMBL" id="RCX18339.1"/>
    </source>
</evidence>
<reference evidence="1 2" key="1">
    <citation type="submission" date="2018-07" db="EMBL/GenBank/DDBJ databases">
        <title>Genomic Encyclopedia of Type Strains, Phase IV (KMG-IV): sequencing the most valuable type-strain genomes for metagenomic binning, comparative biology and taxonomic classification.</title>
        <authorList>
            <person name="Goeker M."/>
        </authorList>
    </citation>
    <scope>NUCLEOTIDE SEQUENCE [LARGE SCALE GENOMIC DNA]</scope>
    <source>
        <strain evidence="1 2">DSM 27016</strain>
    </source>
</reference>
<proteinExistence type="predicted"/>
<name>A0A369B9X6_9FIRM</name>
<dbReference type="AlphaFoldDB" id="A0A369B9X6"/>
<sequence>MKNYKIIVQYDGSKIEINPSQVIPVKLLCKLFGDKENVIYVNTIVSCE</sequence>
<dbReference type="EMBL" id="QPJT01000005">
    <property type="protein sequence ID" value="RCX18339.1"/>
    <property type="molecule type" value="Genomic_DNA"/>
</dbReference>